<dbReference type="NCBIfam" id="TIGR03089">
    <property type="entry name" value="TIGR03089 family protein"/>
    <property type="match status" value="1"/>
</dbReference>
<evidence type="ECO:0008006" key="3">
    <source>
        <dbReference type="Google" id="ProtNLM"/>
    </source>
</evidence>
<sequence>MFISALRTRTATNGAQPLLTYYDGAADTRTELSGATFSNWVDKTANLIADLGHEDGEPIDVLLASTHPGHWVTLVWIAAAWQRGCPVNSRVTGADLLVVGPEDERRAEQTVACSLHPLGRGFATPPTDAVDYVEVFAQPDIHDASVFAGHDIFDGEPLPNVQGRDTRILLPDPHRGVEPLLEILVTPVLGTGSSVVTVGCTPDQLISVATAEHAILVS</sequence>
<evidence type="ECO:0000313" key="1">
    <source>
        <dbReference type="EMBL" id="AQP51692.1"/>
    </source>
</evidence>
<dbReference type="RefSeq" id="WP_077351235.1">
    <property type="nucleotide sequence ID" value="NZ_CP019607.1"/>
</dbReference>
<dbReference type="KEGG" id="tfa:BW733_13530"/>
<dbReference type="InterPro" id="IPR017523">
    <property type="entry name" value="Rv3268"/>
</dbReference>
<dbReference type="Proteomes" id="UP000188235">
    <property type="component" value="Chromosome"/>
</dbReference>
<dbReference type="EMBL" id="CP019607">
    <property type="protein sequence ID" value="AQP51692.1"/>
    <property type="molecule type" value="Genomic_DNA"/>
</dbReference>
<dbReference type="AlphaFoldDB" id="A0A1Q2D070"/>
<dbReference type="STRING" id="399497.BW733_13530"/>
<keyword evidence="2" id="KW-1185">Reference proteome</keyword>
<organism evidence="1 2">
    <name type="scientific">Tessaracoccus flavescens</name>
    <dbReference type="NCBI Taxonomy" id="399497"/>
    <lineage>
        <taxon>Bacteria</taxon>
        <taxon>Bacillati</taxon>
        <taxon>Actinomycetota</taxon>
        <taxon>Actinomycetes</taxon>
        <taxon>Propionibacteriales</taxon>
        <taxon>Propionibacteriaceae</taxon>
        <taxon>Tessaracoccus</taxon>
    </lineage>
</organism>
<gene>
    <name evidence="1" type="ORF">BW733_13530</name>
</gene>
<dbReference type="OrthoDB" id="3396763at2"/>
<protein>
    <recommendedName>
        <fullName evidence="3">TIGR03089 family protein</fullName>
    </recommendedName>
</protein>
<accession>A0A1Q2D070</accession>
<evidence type="ECO:0000313" key="2">
    <source>
        <dbReference type="Proteomes" id="UP000188235"/>
    </source>
</evidence>
<proteinExistence type="predicted"/>
<reference evidence="1 2" key="1">
    <citation type="journal article" date="2008" name="Int. J. Syst. Evol. Microbiol.">
        <title>Tessaracoccus flavescens sp. nov., isolated from marine sediment.</title>
        <authorList>
            <person name="Lee D.W."/>
            <person name="Lee S.D."/>
        </authorList>
    </citation>
    <scope>NUCLEOTIDE SEQUENCE [LARGE SCALE GENOMIC DNA]</scope>
    <source>
        <strain evidence="1 2">SST-39T</strain>
    </source>
</reference>
<name>A0A1Q2D070_9ACTN</name>